<accession>A0AAD8EB69</accession>
<keyword evidence="2" id="KW-0732">Signal</keyword>
<feature type="chain" id="PRO_5042085456" evidence="2">
    <location>
        <begin position="29"/>
        <end position="304"/>
    </location>
</feature>
<feature type="compositionally biased region" description="Acidic residues" evidence="1">
    <location>
        <begin position="132"/>
        <end position="143"/>
    </location>
</feature>
<organism evidence="3 4">
    <name type="scientific">Diploptera punctata</name>
    <name type="common">Pacific beetle cockroach</name>
    <dbReference type="NCBI Taxonomy" id="6984"/>
    <lineage>
        <taxon>Eukaryota</taxon>
        <taxon>Metazoa</taxon>
        <taxon>Ecdysozoa</taxon>
        <taxon>Arthropoda</taxon>
        <taxon>Hexapoda</taxon>
        <taxon>Insecta</taxon>
        <taxon>Pterygota</taxon>
        <taxon>Neoptera</taxon>
        <taxon>Polyneoptera</taxon>
        <taxon>Dictyoptera</taxon>
        <taxon>Blattodea</taxon>
        <taxon>Blaberoidea</taxon>
        <taxon>Blaberidae</taxon>
        <taxon>Diplopterinae</taxon>
        <taxon>Diploptera</taxon>
    </lineage>
</organism>
<feature type="compositionally biased region" description="Acidic residues" evidence="1">
    <location>
        <begin position="70"/>
        <end position="90"/>
    </location>
</feature>
<feature type="compositionally biased region" description="Acidic residues" evidence="1">
    <location>
        <begin position="164"/>
        <end position="173"/>
    </location>
</feature>
<dbReference type="Proteomes" id="UP001233999">
    <property type="component" value="Unassembled WGS sequence"/>
</dbReference>
<evidence type="ECO:0000313" key="4">
    <source>
        <dbReference type="Proteomes" id="UP001233999"/>
    </source>
</evidence>
<sequence>RSYLTTDIMKGQVMWLVLLLTLVQLLHAAPVDESTALPTVKLLTRRQTSEGDAAPEVPPPGETLNITPTEEIDEDSKQESEEESKEEIEDDSKGLYDERRKRAVDSYSVSLVENTDSIDDVRSKVKRQIEENYADGESSEEFGEILPLVRTRRRAQEKSLESNESTEDADESTDGVTTEKIARRQTEDSSSEESDEVPDDKKRRDTEDSSSDESDETTEASDKRKRREDGTTSTAGTTSTTEVPVIVIAPSDVPVKQISAAIKEDLDNLREKVDQFESKVEAGEPTIASVGVIAGQETAQDKDT</sequence>
<feature type="compositionally biased region" description="Acidic residues" evidence="1">
    <location>
        <begin position="189"/>
        <end position="198"/>
    </location>
</feature>
<comment type="caution">
    <text evidence="3">The sequence shown here is derived from an EMBL/GenBank/DDBJ whole genome shotgun (WGS) entry which is preliminary data.</text>
</comment>
<feature type="non-terminal residue" evidence="3">
    <location>
        <position position="1"/>
    </location>
</feature>
<evidence type="ECO:0000313" key="3">
    <source>
        <dbReference type="EMBL" id="KAJ9583454.1"/>
    </source>
</evidence>
<keyword evidence="4" id="KW-1185">Reference proteome</keyword>
<feature type="region of interest" description="Disordered" evidence="1">
    <location>
        <begin position="130"/>
        <end position="243"/>
    </location>
</feature>
<feature type="signal peptide" evidence="2">
    <location>
        <begin position="1"/>
        <end position="28"/>
    </location>
</feature>
<dbReference type="AlphaFoldDB" id="A0AAD8EB69"/>
<feature type="compositionally biased region" description="Acidic residues" evidence="1">
    <location>
        <begin position="208"/>
        <end position="219"/>
    </location>
</feature>
<feature type="compositionally biased region" description="Low complexity" evidence="1">
    <location>
        <begin position="231"/>
        <end position="241"/>
    </location>
</feature>
<reference evidence="3" key="1">
    <citation type="journal article" date="2023" name="IScience">
        <title>Live-bearing cockroach genome reveals convergent evolutionary mechanisms linked to viviparity in insects and beyond.</title>
        <authorList>
            <person name="Fouks B."/>
            <person name="Harrison M.C."/>
            <person name="Mikhailova A.A."/>
            <person name="Marchal E."/>
            <person name="English S."/>
            <person name="Carruthers M."/>
            <person name="Jennings E.C."/>
            <person name="Chiamaka E.L."/>
            <person name="Frigard R.A."/>
            <person name="Pippel M."/>
            <person name="Attardo G.M."/>
            <person name="Benoit J.B."/>
            <person name="Bornberg-Bauer E."/>
            <person name="Tobe S.S."/>
        </authorList>
    </citation>
    <scope>NUCLEOTIDE SEQUENCE</scope>
    <source>
        <strain evidence="3">Stay&amp;Tobe</strain>
    </source>
</reference>
<feature type="compositionally biased region" description="Basic and acidic residues" evidence="1">
    <location>
        <begin position="91"/>
        <end position="100"/>
    </location>
</feature>
<protein>
    <submittedName>
        <fullName evidence="3">Uncharacterized protein</fullName>
    </submittedName>
</protein>
<proteinExistence type="predicted"/>
<gene>
    <name evidence="3" type="ORF">L9F63_022196</name>
</gene>
<name>A0AAD8EB69_DIPPU</name>
<feature type="region of interest" description="Disordered" evidence="1">
    <location>
        <begin position="47"/>
        <end position="100"/>
    </location>
</feature>
<reference evidence="3" key="2">
    <citation type="submission" date="2023-05" db="EMBL/GenBank/DDBJ databases">
        <authorList>
            <person name="Fouks B."/>
        </authorList>
    </citation>
    <scope>NUCLEOTIDE SEQUENCE</scope>
    <source>
        <strain evidence="3">Stay&amp;Tobe</strain>
        <tissue evidence="3">Testes</tissue>
    </source>
</reference>
<dbReference type="EMBL" id="JASPKZ010007590">
    <property type="protein sequence ID" value="KAJ9583454.1"/>
    <property type="molecule type" value="Genomic_DNA"/>
</dbReference>
<feature type="non-terminal residue" evidence="3">
    <location>
        <position position="304"/>
    </location>
</feature>
<evidence type="ECO:0000256" key="1">
    <source>
        <dbReference type="SAM" id="MobiDB-lite"/>
    </source>
</evidence>
<evidence type="ECO:0000256" key="2">
    <source>
        <dbReference type="SAM" id="SignalP"/>
    </source>
</evidence>